<comment type="caution">
    <text evidence="2">The sequence shown here is derived from an EMBL/GenBank/DDBJ whole genome shotgun (WGS) entry which is preliminary data.</text>
</comment>
<dbReference type="OrthoDB" id="9801753at2"/>
<dbReference type="RefSeq" id="WP_133616337.1">
    <property type="nucleotide sequence ID" value="NZ_SNYA01000003.1"/>
</dbReference>
<dbReference type="EMBL" id="SNYA01000003">
    <property type="protein sequence ID" value="TDP93245.1"/>
    <property type="molecule type" value="Genomic_DNA"/>
</dbReference>
<proteinExistence type="inferred from homology"/>
<dbReference type="PANTHER" id="PTHR33383:SF1">
    <property type="entry name" value="MEMBRANE PROTEIN INSERTION EFFICIENCY FACTOR-RELATED"/>
    <property type="match status" value="1"/>
</dbReference>
<dbReference type="GO" id="GO:0005886">
    <property type="term" value="C:plasma membrane"/>
    <property type="evidence" value="ECO:0007669"/>
    <property type="project" value="UniProtKB-SubCell"/>
</dbReference>
<dbReference type="HAMAP" id="MF_00386">
    <property type="entry name" value="UPF0161_YidD"/>
    <property type="match status" value="1"/>
</dbReference>
<dbReference type="Pfam" id="PF01809">
    <property type="entry name" value="YidD"/>
    <property type="match status" value="1"/>
</dbReference>
<protein>
    <recommendedName>
        <fullName evidence="1">Putative membrane protein insertion efficiency factor</fullName>
    </recommendedName>
</protein>
<comment type="subcellular location">
    <subcellularLocation>
        <location evidence="1">Cell membrane</location>
        <topology evidence="1">Peripheral membrane protein</topology>
        <orientation evidence="1">Cytoplasmic side</orientation>
    </subcellularLocation>
</comment>
<dbReference type="SMART" id="SM01234">
    <property type="entry name" value="Haemolytic"/>
    <property type="match status" value="1"/>
</dbReference>
<organism evidence="2 3">
    <name type="scientific">Leucobacter luti</name>
    <dbReference type="NCBI Taxonomy" id="340320"/>
    <lineage>
        <taxon>Bacteria</taxon>
        <taxon>Bacillati</taxon>
        <taxon>Actinomycetota</taxon>
        <taxon>Actinomycetes</taxon>
        <taxon>Micrococcales</taxon>
        <taxon>Microbacteriaceae</taxon>
        <taxon>Leucobacter</taxon>
    </lineage>
</organism>
<keyword evidence="3" id="KW-1185">Reference proteome</keyword>
<evidence type="ECO:0000256" key="1">
    <source>
        <dbReference type="HAMAP-Rule" id="MF_00386"/>
    </source>
</evidence>
<gene>
    <name evidence="2" type="ORF">EDF62_1224</name>
</gene>
<dbReference type="Proteomes" id="UP000295601">
    <property type="component" value="Unassembled WGS sequence"/>
</dbReference>
<keyword evidence="1" id="KW-0472">Membrane</keyword>
<dbReference type="NCBIfam" id="TIGR00278">
    <property type="entry name" value="membrane protein insertion efficiency factor YidD"/>
    <property type="match status" value="1"/>
</dbReference>
<comment type="function">
    <text evidence="1">Could be involved in insertion of integral membrane proteins into the membrane.</text>
</comment>
<dbReference type="InterPro" id="IPR002696">
    <property type="entry name" value="Membr_insert_effic_factor_YidD"/>
</dbReference>
<name>A0A4R6S3I7_9MICO</name>
<keyword evidence="1" id="KW-1003">Cell membrane</keyword>
<evidence type="ECO:0000313" key="2">
    <source>
        <dbReference type="EMBL" id="TDP93245.1"/>
    </source>
</evidence>
<dbReference type="PANTHER" id="PTHR33383">
    <property type="entry name" value="MEMBRANE PROTEIN INSERTION EFFICIENCY FACTOR-RELATED"/>
    <property type="match status" value="1"/>
</dbReference>
<dbReference type="AlphaFoldDB" id="A0A4R6S3I7"/>
<sequence length="102" mass="11895">MKRVLLEIWWLPRNLAIGIMRGYRKLISPLYGQVCRYYPSCSRYALEAYQLRGFVVGTALTAWRLLRCNPFTPGGIDDVPTRMQQNFVINSRGFVRPIERKA</sequence>
<comment type="similarity">
    <text evidence="1">Belongs to the UPF0161 family.</text>
</comment>
<reference evidence="2 3" key="1">
    <citation type="submission" date="2019-03" db="EMBL/GenBank/DDBJ databases">
        <title>Genomic analyses of the natural microbiome of Caenorhabditis elegans.</title>
        <authorList>
            <person name="Samuel B."/>
        </authorList>
    </citation>
    <scope>NUCLEOTIDE SEQUENCE [LARGE SCALE GENOMIC DNA]</scope>
    <source>
        <strain evidence="2 3">JUb18</strain>
    </source>
</reference>
<accession>A0A4R6S3I7</accession>
<evidence type="ECO:0000313" key="3">
    <source>
        <dbReference type="Proteomes" id="UP000295601"/>
    </source>
</evidence>